<keyword evidence="1" id="KW-0812">Transmembrane</keyword>
<keyword evidence="3" id="KW-1185">Reference proteome</keyword>
<keyword evidence="1" id="KW-1133">Transmembrane helix</keyword>
<reference evidence="3" key="1">
    <citation type="journal article" date="2019" name="Int. J. Syst. Evol. Microbiol.">
        <title>The Global Catalogue of Microorganisms (GCM) 10K type strain sequencing project: providing services to taxonomists for standard genome sequencing and annotation.</title>
        <authorList>
            <consortium name="The Broad Institute Genomics Platform"/>
            <consortium name="The Broad Institute Genome Sequencing Center for Infectious Disease"/>
            <person name="Wu L."/>
            <person name="Ma J."/>
        </authorList>
    </citation>
    <scope>NUCLEOTIDE SEQUENCE [LARGE SCALE GENOMIC DNA]</scope>
    <source>
        <strain evidence="3">JCM 3338</strain>
    </source>
</reference>
<accession>A0ABW4XCG6</accession>
<dbReference type="Proteomes" id="UP001597402">
    <property type="component" value="Unassembled WGS sequence"/>
</dbReference>
<protein>
    <submittedName>
        <fullName evidence="2">Uncharacterized protein</fullName>
    </submittedName>
</protein>
<evidence type="ECO:0000256" key="1">
    <source>
        <dbReference type="SAM" id="Phobius"/>
    </source>
</evidence>
<name>A0ABW4XCG6_9ACTN</name>
<dbReference type="RefSeq" id="WP_376878797.1">
    <property type="nucleotide sequence ID" value="NZ_JBHUHP010000016.1"/>
</dbReference>
<gene>
    <name evidence="2" type="ORF">ACFSHS_16330</name>
</gene>
<keyword evidence="1" id="KW-0472">Membrane</keyword>
<evidence type="ECO:0000313" key="2">
    <source>
        <dbReference type="EMBL" id="MFD2093135.1"/>
    </source>
</evidence>
<proteinExistence type="predicted"/>
<evidence type="ECO:0000313" key="3">
    <source>
        <dbReference type="Proteomes" id="UP001597402"/>
    </source>
</evidence>
<dbReference type="EMBL" id="JBHUHP010000016">
    <property type="protein sequence ID" value="MFD2093135.1"/>
    <property type="molecule type" value="Genomic_DNA"/>
</dbReference>
<sequence>MTITGKTTEAVRAPMNTRRIATITGWLMVVTFVTSIPAYFIFYAPVRSMTGRSCSAQASSPASRTE</sequence>
<comment type="caution">
    <text evidence="2">The sequence shown here is derived from an EMBL/GenBank/DDBJ whole genome shotgun (WGS) entry which is preliminary data.</text>
</comment>
<organism evidence="2 3">
    <name type="scientific">Blastococcus deserti</name>
    <dbReference type="NCBI Taxonomy" id="2259033"/>
    <lineage>
        <taxon>Bacteria</taxon>
        <taxon>Bacillati</taxon>
        <taxon>Actinomycetota</taxon>
        <taxon>Actinomycetes</taxon>
        <taxon>Geodermatophilales</taxon>
        <taxon>Geodermatophilaceae</taxon>
        <taxon>Blastococcus</taxon>
    </lineage>
</organism>
<feature type="transmembrane region" description="Helical" evidence="1">
    <location>
        <begin position="20"/>
        <end position="42"/>
    </location>
</feature>